<sequence length="71" mass="7756">MPLGQADPEAESLALRSRPEARSALAEQWPSSDPTASARRPHLRTVAVDDAAVASTDGKDERWRTTKQSQQ</sequence>
<evidence type="ECO:0000313" key="2">
    <source>
        <dbReference type="EMBL" id="BDZ49399.1"/>
    </source>
</evidence>
<proteinExistence type="predicted"/>
<evidence type="ECO:0000313" key="3">
    <source>
        <dbReference type="Proteomes" id="UP001321486"/>
    </source>
</evidence>
<reference evidence="3" key="1">
    <citation type="journal article" date="2019" name="Int. J. Syst. Evol. Microbiol.">
        <title>The Global Catalogue of Microorganisms (GCM) 10K type strain sequencing project: providing services to taxonomists for standard genome sequencing and annotation.</title>
        <authorList>
            <consortium name="The Broad Institute Genomics Platform"/>
            <consortium name="The Broad Institute Genome Sequencing Center for Infectious Disease"/>
            <person name="Wu L."/>
            <person name="Ma J."/>
        </authorList>
    </citation>
    <scope>NUCLEOTIDE SEQUENCE [LARGE SCALE GENOMIC DNA]</scope>
    <source>
        <strain evidence="3">NBRC 108728</strain>
    </source>
</reference>
<evidence type="ECO:0000256" key="1">
    <source>
        <dbReference type="SAM" id="MobiDB-lite"/>
    </source>
</evidence>
<organism evidence="2 3">
    <name type="scientific">Frondihabitans sucicola</name>
    <dbReference type="NCBI Taxonomy" id="1268041"/>
    <lineage>
        <taxon>Bacteria</taxon>
        <taxon>Bacillati</taxon>
        <taxon>Actinomycetota</taxon>
        <taxon>Actinomycetes</taxon>
        <taxon>Micrococcales</taxon>
        <taxon>Microbacteriaceae</taxon>
        <taxon>Frondihabitans</taxon>
    </lineage>
</organism>
<protein>
    <submittedName>
        <fullName evidence="2">Uncharacterized protein</fullName>
    </submittedName>
</protein>
<accession>A0ABM8GMG4</accession>
<dbReference type="EMBL" id="AP027732">
    <property type="protein sequence ID" value="BDZ49399.1"/>
    <property type="molecule type" value="Genomic_DNA"/>
</dbReference>
<keyword evidence="3" id="KW-1185">Reference proteome</keyword>
<dbReference type="Proteomes" id="UP001321486">
    <property type="component" value="Chromosome"/>
</dbReference>
<name>A0ABM8GMG4_9MICO</name>
<gene>
    <name evidence="2" type="ORF">GCM10025867_16400</name>
</gene>
<feature type="region of interest" description="Disordered" evidence="1">
    <location>
        <begin position="1"/>
        <end position="71"/>
    </location>
</feature>